<keyword evidence="4" id="KW-0133">Cell shape</keyword>
<feature type="active site" description="Acyl-ester intermediate" evidence="7">
    <location>
        <position position="53"/>
    </location>
</feature>
<dbReference type="GO" id="GO:0006508">
    <property type="term" value="P:proteolysis"/>
    <property type="evidence" value="ECO:0007669"/>
    <property type="project" value="InterPro"/>
</dbReference>
<reference evidence="11 12" key="2">
    <citation type="submission" date="2019-09" db="EMBL/GenBank/DDBJ databases">
        <title>Complete Genome Sequence and Methylome Analysis of free living Spirochaetas.</title>
        <authorList>
            <person name="Leshcheva N."/>
            <person name="Mikheeva N."/>
        </authorList>
    </citation>
    <scope>NUCLEOTIDE SEQUENCE [LARGE SCALE GENOMIC DNA]</scope>
    <source>
        <strain evidence="11 12">P</strain>
    </source>
</reference>
<dbReference type="GO" id="GO:0071555">
    <property type="term" value="P:cell wall organization"/>
    <property type="evidence" value="ECO:0007669"/>
    <property type="project" value="UniProtKB-KW"/>
</dbReference>
<organism evidence="11 12">
    <name type="scientific">Thiospirochaeta perfilievii</name>
    <dbReference type="NCBI Taxonomy" id="252967"/>
    <lineage>
        <taxon>Bacteria</taxon>
        <taxon>Pseudomonadati</taxon>
        <taxon>Spirochaetota</taxon>
        <taxon>Spirochaetia</taxon>
        <taxon>Spirochaetales</taxon>
        <taxon>Spirochaetaceae</taxon>
        <taxon>Thiospirochaeta</taxon>
    </lineage>
</organism>
<keyword evidence="3" id="KW-0378">Hydrolase</keyword>
<keyword evidence="6" id="KW-0961">Cell wall biogenesis/degradation</keyword>
<keyword evidence="2" id="KW-0732">Signal</keyword>
<evidence type="ECO:0000313" key="12">
    <source>
        <dbReference type="Proteomes" id="UP000323824"/>
    </source>
</evidence>
<sequence>MRLYLFLFLSLYLSTLLFGENLELWAETAILIDYNTKQILYQKNKDLEIPPASMTKLVTLFIVYEEIAKGNALKDDLVTISSNADYRNLPRDSSLMFIEQGQRVTLLELMKGLAIPSGNDAAIAIAEHLFGSVDKYLYHLNSEFSKLGLDKLKFVDSSGFDDFNSITVSQFVEFCLILLERYPEITDELFMLDNFTYPKKVNGYSTIGSIKQLNHNPLVSIYPGVKGLKTGFINKSGMNISLYAENNDRKIVGVIAGVKDPKKDIAAKKRFYDSITLLNYGFQNYQNIYLDKIKLPKIKTSKGNFIQPIIPYKRLFTLNNNSSFKYRLLNENLDSSFLGYVEIKNGQLSYNFPIYQK</sequence>
<feature type="binding site" evidence="8">
    <location>
        <position position="229"/>
    </location>
    <ligand>
        <name>substrate</name>
    </ligand>
</feature>
<dbReference type="Gene3D" id="3.40.710.10">
    <property type="entry name" value="DD-peptidase/beta-lactamase superfamily"/>
    <property type="match status" value="1"/>
</dbReference>
<evidence type="ECO:0000259" key="10">
    <source>
        <dbReference type="Pfam" id="PF00768"/>
    </source>
</evidence>
<reference evidence="11 12" key="1">
    <citation type="submission" date="2019-02" db="EMBL/GenBank/DDBJ databases">
        <authorList>
            <person name="Fomenkov A."/>
            <person name="Dubinina G."/>
            <person name="Grabovich M."/>
            <person name="Vincze T."/>
            <person name="Roberts R.J."/>
        </authorList>
    </citation>
    <scope>NUCLEOTIDE SEQUENCE [LARGE SCALE GENOMIC DNA]</scope>
    <source>
        <strain evidence="11 12">P</strain>
    </source>
</reference>
<dbReference type="PANTHER" id="PTHR21581:SF6">
    <property type="entry name" value="TRAFFICKING PROTEIN PARTICLE COMPLEX SUBUNIT 12"/>
    <property type="match status" value="1"/>
</dbReference>
<evidence type="ECO:0000256" key="9">
    <source>
        <dbReference type="RuleBase" id="RU004016"/>
    </source>
</evidence>
<dbReference type="AlphaFoldDB" id="A0A5C1QBB6"/>
<evidence type="ECO:0000256" key="8">
    <source>
        <dbReference type="PIRSR" id="PIRSR618044-2"/>
    </source>
</evidence>
<evidence type="ECO:0000256" key="5">
    <source>
        <dbReference type="ARBA" id="ARBA00022984"/>
    </source>
</evidence>
<evidence type="ECO:0000256" key="3">
    <source>
        <dbReference type="ARBA" id="ARBA00022801"/>
    </source>
</evidence>
<comment type="similarity">
    <text evidence="1 9">Belongs to the peptidase S11 family.</text>
</comment>
<feature type="active site" evidence="7">
    <location>
        <position position="117"/>
    </location>
</feature>
<feature type="active site" description="Proton acceptor" evidence="7">
    <location>
        <position position="56"/>
    </location>
</feature>
<dbReference type="GO" id="GO:0009252">
    <property type="term" value="P:peptidoglycan biosynthetic process"/>
    <property type="evidence" value="ECO:0007669"/>
    <property type="project" value="UniProtKB-KW"/>
</dbReference>
<evidence type="ECO:0000256" key="6">
    <source>
        <dbReference type="ARBA" id="ARBA00023316"/>
    </source>
</evidence>
<dbReference type="GO" id="GO:0009002">
    <property type="term" value="F:serine-type D-Ala-D-Ala carboxypeptidase activity"/>
    <property type="evidence" value="ECO:0007669"/>
    <property type="project" value="InterPro"/>
</dbReference>
<protein>
    <submittedName>
        <fullName evidence="11">D-alanyl-D-alanine carboxypeptidase</fullName>
    </submittedName>
</protein>
<evidence type="ECO:0000256" key="7">
    <source>
        <dbReference type="PIRSR" id="PIRSR618044-1"/>
    </source>
</evidence>
<proteinExistence type="inferred from homology"/>
<dbReference type="OrthoDB" id="9791132at2"/>
<keyword evidence="5" id="KW-0573">Peptidoglycan synthesis</keyword>
<gene>
    <name evidence="11" type="ORF">EW093_08805</name>
</gene>
<dbReference type="RefSeq" id="WP_149568037.1">
    <property type="nucleotide sequence ID" value="NZ_CP035807.1"/>
</dbReference>
<evidence type="ECO:0000256" key="1">
    <source>
        <dbReference type="ARBA" id="ARBA00007164"/>
    </source>
</evidence>
<dbReference type="PRINTS" id="PR00725">
    <property type="entry name" value="DADACBPTASE1"/>
</dbReference>
<dbReference type="InterPro" id="IPR012338">
    <property type="entry name" value="Beta-lactam/transpept-like"/>
</dbReference>
<dbReference type="EMBL" id="CP035807">
    <property type="protein sequence ID" value="QEN04797.1"/>
    <property type="molecule type" value="Genomic_DNA"/>
</dbReference>
<dbReference type="GO" id="GO:0008360">
    <property type="term" value="P:regulation of cell shape"/>
    <property type="evidence" value="ECO:0007669"/>
    <property type="project" value="UniProtKB-KW"/>
</dbReference>
<accession>A0A5C1QBB6</accession>
<dbReference type="Proteomes" id="UP000323824">
    <property type="component" value="Chromosome"/>
</dbReference>
<keyword evidence="11" id="KW-0121">Carboxypeptidase</keyword>
<dbReference type="InterPro" id="IPR001967">
    <property type="entry name" value="Peptidase_S11_N"/>
</dbReference>
<dbReference type="InterPro" id="IPR018044">
    <property type="entry name" value="Peptidase_S11"/>
</dbReference>
<evidence type="ECO:0000256" key="2">
    <source>
        <dbReference type="ARBA" id="ARBA00022729"/>
    </source>
</evidence>
<dbReference type="KEGG" id="sper:EW093_08805"/>
<evidence type="ECO:0000313" key="11">
    <source>
        <dbReference type="EMBL" id="QEN04797.1"/>
    </source>
</evidence>
<dbReference type="SUPFAM" id="SSF56601">
    <property type="entry name" value="beta-lactamase/transpeptidase-like"/>
    <property type="match status" value="1"/>
</dbReference>
<name>A0A5C1QBB6_9SPIO</name>
<dbReference type="Pfam" id="PF00768">
    <property type="entry name" value="Peptidase_S11"/>
    <property type="match status" value="1"/>
</dbReference>
<keyword evidence="12" id="KW-1185">Reference proteome</keyword>
<dbReference type="PANTHER" id="PTHR21581">
    <property type="entry name" value="D-ALANYL-D-ALANINE CARBOXYPEPTIDASE"/>
    <property type="match status" value="1"/>
</dbReference>
<keyword evidence="11" id="KW-0645">Protease</keyword>
<evidence type="ECO:0000256" key="4">
    <source>
        <dbReference type="ARBA" id="ARBA00022960"/>
    </source>
</evidence>
<feature type="domain" description="Peptidase S11 D-alanyl-D-alanine carboxypeptidase A N-terminal" evidence="10">
    <location>
        <begin position="23"/>
        <end position="258"/>
    </location>
</feature>